<organism evidence="3 4">
    <name type="scientific">Solidesulfovibrio fructosivorans JJ]</name>
    <dbReference type="NCBI Taxonomy" id="596151"/>
    <lineage>
        <taxon>Bacteria</taxon>
        <taxon>Pseudomonadati</taxon>
        <taxon>Thermodesulfobacteriota</taxon>
        <taxon>Desulfovibrionia</taxon>
        <taxon>Desulfovibrionales</taxon>
        <taxon>Desulfovibrionaceae</taxon>
        <taxon>Solidesulfovibrio</taxon>
    </lineage>
</organism>
<protein>
    <submittedName>
        <fullName evidence="3">Uncharacterized protein</fullName>
    </submittedName>
</protein>
<feature type="compositionally biased region" description="Low complexity" evidence="1">
    <location>
        <begin position="152"/>
        <end position="168"/>
    </location>
</feature>
<gene>
    <name evidence="3" type="ORF">DesfrDRAFT_1044</name>
</gene>
<feature type="region of interest" description="Disordered" evidence="1">
    <location>
        <begin position="16"/>
        <end position="72"/>
    </location>
</feature>
<sequence precursor="true">MLAAVALALAASPLPQALADGGSSEYAAPPSTYGPPPELPTGSHVDDDPPRRDIHMGTVDHMRMGRDDEGNIIMEVRPRPKKIEQQPQVGPIYVYPQIGAPGPWRGQPGVGGQPGMGRMGAPGNGGNMMWQGGQPGQTPFPQSGQTNGRVWPQPMTPATGQGGQTTPQ</sequence>
<dbReference type="RefSeq" id="WP_005991781.1">
    <property type="nucleotide sequence ID" value="NZ_AECZ01000005.1"/>
</dbReference>
<feature type="region of interest" description="Disordered" evidence="1">
    <location>
        <begin position="118"/>
        <end position="168"/>
    </location>
</feature>
<feature type="chain" id="PRO_5003147934" evidence="2">
    <location>
        <begin position="20"/>
        <end position="168"/>
    </location>
</feature>
<name>E1JTU5_SOLFR</name>
<reference evidence="3 4" key="1">
    <citation type="submission" date="2010-08" db="EMBL/GenBank/DDBJ databases">
        <title>The draft genome of Desulfovibrio fructosovorans JJ.</title>
        <authorList>
            <consortium name="US DOE Joint Genome Institute (JGI-PGF)"/>
            <person name="Lucas S."/>
            <person name="Copeland A."/>
            <person name="Lapidus A."/>
            <person name="Cheng J.-F."/>
            <person name="Bruce D."/>
            <person name="Goodwin L."/>
            <person name="Pitluck S."/>
            <person name="Land M.L."/>
            <person name="Hauser L."/>
            <person name="Chang Y.-J."/>
            <person name="Jeffries C."/>
            <person name="Wall J.D."/>
            <person name="Stahl D.A."/>
            <person name="Arkin A.P."/>
            <person name="Dehal P."/>
            <person name="Stolyar S.M."/>
            <person name="Hazen T.C."/>
            <person name="Woyke T.J."/>
        </authorList>
    </citation>
    <scope>NUCLEOTIDE SEQUENCE [LARGE SCALE GENOMIC DNA]</scope>
    <source>
        <strain evidence="3 4">JJ</strain>
    </source>
</reference>
<keyword evidence="4" id="KW-1185">Reference proteome</keyword>
<dbReference type="EMBL" id="AECZ01000005">
    <property type="protein sequence ID" value="EFL52224.1"/>
    <property type="molecule type" value="Genomic_DNA"/>
</dbReference>
<accession>E1JTU5</accession>
<feature type="compositionally biased region" description="Basic and acidic residues" evidence="1">
    <location>
        <begin position="44"/>
        <end position="69"/>
    </location>
</feature>
<evidence type="ECO:0000313" key="3">
    <source>
        <dbReference type="EMBL" id="EFL52224.1"/>
    </source>
</evidence>
<comment type="caution">
    <text evidence="3">The sequence shown here is derived from an EMBL/GenBank/DDBJ whole genome shotgun (WGS) entry which is preliminary data.</text>
</comment>
<proteinExistence type="predicted"/>
<dbReference type="Proteomes" id="UP000006250">
    <property type="component" value="Unassembled WGS sequence"/>
</dbReference>
<feature type="signal peptide" evidence="2">
    <location>
        <begin position="1"/>
        <end position="19"/>
    </location>
</feature>
<evidence type="ECO:0000313" key="4">
    <source>
        <dbReference type="Proteomes" id="UP000006250"/>
    </source>
</evidence>
<dbReference type="eggNOG" id="ENOG5031816">
    <property type="taxonomic scope" value="Bacteria"/>
</dbReference>
<dbReference type="STRING" id="596151.DesfrDRAFT_1044"/>
<evidence type="ECO:0000256" key="1">
    <source>
        <dbReference type="SAM" id="MobiDB-lite"/>
    </source>
</evidence>
<evidence type="ECO:0000256" key="2">
    <source>
        <dbReference type="SAM" id="SignalP"/>
    </source>
</evidence>
<feature type="compositionally biased region" description="Low complexity" evidence="1">
    <location>
        <begin position="127"/>
        <end position="145"/>
    </location>
</feature>
<keyword evidence="2" id="KW-0732">Signal</keyword>
<dbReference type="AlphaFoldDB" id="E1JTU5"/>